<dbReference type="EMBL" id="HBIO01030642">
    <property type="protein sequence ID" value="CAE0478628.1"/>
    <property type="molecule type" value="Transcribed_RNA"/>
</dbReference>
<organism evidence="2">
    <name type="scientific">Chaetoceros debilis</name>
    <dbReference type="NCBI Taxonomy" id="122233"/>
    <lineage>
        <taxon>Eukaryota</taxon>
        <taxon>Sar</taxon>
        <taxon>Stramenopiles</taxon>
        <taxon>Ochrophyta</taxon>
        <taxon>Bacillariophyta</taxon>
        <taxon>Coscinodiscophyceae</taxon>
        <taxon>Chaetocerotophycidae</taxon>
        <taxon>Chaetocerotales</taxon>
        <taxon>Chaetocerotaceae</taxon>
        <taxon>Chaetoceros</taxon>
    </lineage>
</organism>
<feature type="chain" id="PRO_5030858802" evidence="1">
    <location>
        <begin position="18"/>
        <end position="212"/>
    </location>
</feature>
<gene>
    <name evidence="2" type="ORF">CDEB00056_LOCUS23481</name>
</gene>
<dbReference type="Gene3D" id="3.30.360.10">
    <property type="entry name" value="Dihydrodipicolinate Reductase, domain 2"/>
    <property type="match status" value="1"/>
</dbReference>
<keyword evidence="1" id="KW-0732">Signal</keyword>
<sequence length="212" mass="23531">MLRCFIILLSLSISIVAFVPSNSSLLNAHQLHHSDNAVDIATLTLEHYDNLQMDYVKKTPMGHSGGKASLNFLETQLSTKDLDNMRVAVLILSKEAHRQRAEHIGNGRIKLGICAENAADALIGLKTFVPSLGLPRGMLHGMDCDGVPIPVKELGSVYVKYNTGFGKTWSPGDAELEKYNGSYRGTYFNTELKDGKMRQYLLPTDLFLRDNY</sequence>
<dbReference type="Pfam" id="PF08854">
    <property type="entry name" value="DUF1824"/>
    <property type="match status" value="1"/>
</dbReference>
<evidence type="ECO:0000313" key="2">
    <source>
        <dbReference type="EMBL" id="CAE0478628.1"/>
    </source>
</evidence>
<feature type="signal peptide" evidence="1">
    <location>
        <begin position="1"/>
        <end position="17"/>
    </location>
</feature>
<accession>A0A7S3QIP2</accession>
<evidence type="ECO:0000256" key="1">
    <source>
        <dbReference type="SAM" id="SignalP"/>
    </source>
</evidence>
<dbReference type="InterPro" id="IPR014953">
    <property type="entry name" value="DUF1824"/>
</dbReference>
<dbReference type="SUPFAM" id="SSF160532">
    <property type="entry name" value="Ava3019-like"/>
    <property type="match status" value="1"/>
</dbReference>
<reference evidence="2" key="1">
    <citation type="submission" date="2021-01" db="EMBL/GenBank/DDBJ databases">
        <authorList>
            <person name="Corre E."/>
            <person name="Pelletier E."/>
            <person name="Niang G."/>
            <person name="Scheremetjew M."/>
            <person name="Finn R."/>
            <person name="Kale V."/>
            <person name="Holt S."/>
            <person name="Cochrane G."/>
            <person name="Meng A."/>
            <person name="Brown T."/>
            <person name="Cohen L."/>
        </authorList>
    </citation>
    <scope>NUCLEOTIDE SEQUENCE</scope>
    <source>
        <strain evidence="2">MM31A-1</strain>
    </source>
</reference>
<proteinExistence type="predicted"/>
<name>A0A7S3QIP2_9STRA</name>
<dbReference type="AlphaFoldDB" id="A0A7S3QIP2"/>
<protein>
    <submittedName>
        <fullName evidence="2">Uncharacterized protein</fullName>
    </submittedName>
</protein>